<name>A0A7W8AJ45_9HYPH</name>
<gene>
    <name evidence="1" type="ORF">HNQ68_001849</name>
</gene>
<reference evidence="1 2" key="1">
    <citation type="submission" date="2020-08" db="EMBL/GenBank/DDBJ databases">
        <title>Genomic Encyclopedia of Type Strains, Phase IV (KMG-IV): sequencing the most valuable type-strain genomes for metagenomic binning, comparative biology and taxonomic classification.</title>
        <authorList>
            <person name="Goeker M."/>
        </authorList>
    </citation>
    <scope>NUCLEOTIDE SEQUENCE [LARGE SCALE GENOMIC DNA]</scope>
    <source>
        <strain evidence="1 2">DSM 25620</strain>
    </source>
</reference>
<dbReference type="AlphaFoldDB" id="A0A7W8AJ45"/>
<comment type="caution">
    <text evidence="1">The sequence shown here is derived from an EMBL/GenBank/DDBJ whole genome shotgun (WGS) entry which is preliminary data.</text>
</comment>
<evidence type="ECO:0000313" key="1">
    <source>
        <dbReference type="EMBL" id="MBB5091308.1"/>
    </source>
</evidence>
<proteinExistence type="predicted"/>
<dbReference type="EMBL" id="JACHIL010000003">
    <property type="protein sequence ID" value="MBB5091308.1"/>
    <property type="molecule type" value="Genomic_DNA"/>
</dbReference>
<accession>A0A7W8AJ45</accession>
<keyword evidence="2" id="KW-1185">Reference proteome</keyword>
<dbReference type="RefSeq" id="WP_151159412.1">
    <property type="nucleotide sequence ID" value="NZ_JACHIL010000003.1"/>
</dbReference>
<protein>
    <submittedName>
        <fullName evidence="1">Uncharacterized protein</fullName>
    </submittedName>
</protein>
<sequence length="234" mass="25666">MTGTHTTAHIPAEAVRAAIKSFESTDNNCETYQDMRKALAAALPHLSAPCAVSAPTKEERHENTSRNHIINQTSTDLEQIINGHDPDQSILNNDVWDRLDKMACEIEALAKPVDVAAVREKVAREICLSYGQDPDDYASLCDICGSNNEPLPQWHMYIEQAEAAIRALSPAEPAQGEQLPQERVCIPDPHDSSARIVGFRIREGDAAWGEYGLSEPLFWLGKLIPAAPNSEAGK</sequence>
<evidence type="ECO:0000313" key="2">
    <source>
        <dbReference type="Proteomes" id="UP000531231"/>
    </source>
</evidence>
<organism evidence="1 2">
    <name type="scientific">Pseudochrobactrum saccharolyticum</name>
    <dbReference type="NCBI Taxonomy" id="354352"/>
    <lineage>
        <taxon>Bacteria</taxon>
        <taxon>Pseudomonadati</taxon>
        <taxon>Pseudomonadota</taxon>
        <taxon>Alphaproteobacteria</taxon>
        <taxon>Hyphomicrobiales</taxon>
        <taxon>Brucellaceae</taxon>
        <taxon>Pseudochrobactrum</taxon>
    </lineage>
</organism>
<dbReference type="Proteomes" id="UP000531231">
    <property type="component" value="Unassembled WGS sequence"/>
</dbReference>